<reference evidence="2 3" key="2">
    <citation type="submission" date="2016-08" db="EMBL/GenBank/DDBJ databases">
        <title>Pervasive Adenine N6-methylation of Active Genes in Fungi.</title>
        <authorList>
            <consortium name="DOE Joint Genome Institute"/>
            <person name="Mondo S.J."/>
            <person name="Dannebaum R.O."/>
            <person name="Kuo R.C."/>
            <person name="Labutti K."/>
            <person name="Haridas S."/>
            <person name="Kuo A."/>
            <person name="Salamov A."/>
            <person name="Ahrendt S.R."/>
            <person name="Lipzen A."/>
            <person name="Sullivan W."/>
            <person name="Andreopoulos W.B."/>
            <person name="Clum A."/>
            <person name="Lindquist E."/>
            <person name="Daum C."/>
            <person name="Ramamoorthy G.K."/>
            <person name="Gryganskyi A."/>
            <person name="Culley D."/>
            <person name="Magnuson J.K."/>
            <person name="James T.Y."/>
            <person name="O'Malley M.A."/>
            <person name="Stajich J.E."/>
            <person name="Spatafora J.W."/>
            <person name="Visel A."/>
            <person name="Grigoriev I.V."/>
        </authorList>
    </citation>
    <scope>NUCLEOTIDE SEQUENCE [LARGE SCALE GENOMIC DNA]</scope>
    <source>
        <strain evidence="2 3">S4</strain>
    </source>
</reference>
<feature type="region of interest" description="Disordered" evidence="1">
    <location>
        <begin position="1"/>
        <end position="48"/>
    </location>
</feature>
<evidence type="ECO:0000313" key="2">
    <source>
        <dbReference type="EMBL" id="ORX84485.1"/>
    </source>
</evidence>
<proteinExistence type="predicted"/>
<sequence length="131" mass="14518">MQSTANSSSSSVSKSQNYPHSKLHHEINPSNFTTQNISENSSASYQNQHSISFGSAATVGKSDIGNNISNNVKYSNINTKNFHKENMLHDQYYNAAYPYGSPNFPYNRKYPGMIPSGKKGEIKLRLAGQHS</sequence>
<evidence type="ECO:0000313" key="3">
    <source>
        <dbReference type="Proteomes" id="UP000193944"/>
    </source>
</evidence>
<evidence type="ECO:0000256" key="1">
    <source>
        <dbReference type="SAM" id="MobiDB-lite"/>
    </source>
</evidence>
<dbReference type="AlphaFoldDB" id="A0A1Y1XFF9"/>
<organism evidence="2 3">
    <name type="scientific">Anaeromyces robustus</name>
    <dbReference type="NCBI Taxonomy" id="1754192"/>
    <lineage>
        <taxon>Eukaryota</taxon>
        <taxon>Fungi</taxon>
        <taxon>Fungi incertae sedis</taxon>
        <taxon>Chytridiomycota</taxon>
        <taxon>Chytridiomycota incertae sedis</taxon>
        <taxon>Neocallimastigomycetes</taxon>
        <taxon>Neocallimastigales</taxon>
        <taxon>Neocallimastigaceae</taxon>
        <taxon>Anaeromyces</taxon>
    </lineage>
</organism>
<protein>
    <submittedName>
        <fullName evidence="2">Uncharacterized protein</fullName>
    </submittedName>
</protein>
<feature type="compositionally biased region" description="Low complexity" evidence="1">
    <location>
        <begin position="1"/>
        <end position="15"/>
    </location>
</feature>
<accession>A0A1Y1XFF9</accession>
<gene>
    <name evidence="2" type="ORF">BCR32DRAFT_126814</name>
</gene>
<dbReference type="EMBL" id="MCFG01000051">
    <property type="protein sequence ID" value="ORX84485.1"/>
    <property type="molecule type" value="Genomic_DNA"/>
</dbReference>
<comment type="caution">
    <text evidence="2">The sequence shown here is derived from an EMBL/GenBank/DDBJ whole genome shotgun (WGS) entry which is preliminary data.</text>
</comment>
<dbReference type="Proteomes" id="UP000193944">
    <property type="component" value="Unassembled WGS sequence"/>
</dbReference>
<keyword evidence="3" id="KW-1185">Reference proteome</keyword>
<feature type="compositionally biased region" description="Polar residues" evidence="1">
    <location>
        <begin position="28"/>
        <end position="48"/>
    </location>
</feature>
<reference evidence="2 3" key="1">
    <citation type="submission" date="2016-08" db="EMBL/GenBank/DDBJ databases">
        <title>A Parts List for Fungal Cellulosomes Revealed by Comparative Genomics.</title>
        <authorList>
            <consortium name="DOE Joint Genome Institute"/>
            <person name="Haitjema C.H."/>
            <person name="Gilmore S.P."/>
            <person name="Henske J.K."/>
            <person name="Solomon K.V."/>
            <person name="De Groot R."/>
            <person name="Kuo A."/>
            <person name="Mondo S.J."/>
            <person name="Salamov A.A."/>
            <person name="Labutti K."/>
            <person name="Zhao Z."/>
            <person name="Chiniquy J."/>
            <person name="Barry K."/>
            <person name="Brewer H.M."/>
            <person name="Purvine S.O."/>
            <person name="Wright A.T."/>
            <person name="Boxma B."/>
            <person name="Van Alen T."/>
            <person name="Hackstein J.H."/>
            <person name="Baker S.E."/>
            <person name="Grigoriev I.V."/>
            <person name="O'Malley M.A."/>
        </authorList>
    </citation>
    <scope>NUCLEOTIDE SEQUENCE [LARGE SCALE GENOMIC DNA]</scope>
    <source>
        <strain evidence="2 3">S4</strain>
    </source>
</reference>
<name>A0A1Y1XFF9_9FUNG</name>